<comment type="subcellular location">
    <subcellularLocation>
        <location evidence="8">Cell membrane</location>
        <topology evidence="8">Single-pass type II membrane protein</topology>
    </subcellularLocation>
    <subcellularLocation>
        <location evidence="1">Membrane</location>
    </subcellularLocation>
    <text evidence="8">Localizes to the division septum.</text>
</comment>
<dbReference type="Pfam" id="PF03799">
    <property type="entry name" value="FtsQ_DivIB_C"/>
    <property type="match status" value="1"/>
</dbReference>
<dbReference type="PANTHER" id="PTHR37820:SF1">
    <property type="entry name" value="CELL DIVISION PROTEIN FTSQ"/>
    <property type="match status" value="1"/>
</dbReference>
<dbReference type="GO" id="GO:0005886">
    <property type="term" value="C:plasma membrane"/>
    <property type="evidence" value="ECO:0007669"/>
    <property type="project" value="UniProtKB-SubCell"/>
</dbReference>
<protein>
    <recommendedName>
        <fullName evidence="8">Cell division protein DivIB</fullName>
    </recommendedName>
</protein>
<keyword evidence="4 8" id="KW-0812">Transmembrane</keyword>
<dbReference type="Proteomes" id="UP001238155">
    <property type="component" value="Chromosome"/>
</dbReference>
<name>A0AAJ6FUI3_9LACO</name>
<evidence type="ECO:0000256" key="4">
    <source>
        <dbReference type="ARBA" id="ARBA00022692"/>
    </source>
</evidence>
<dbReference type="InterPro" id="IPR050487">
    <property type="entry name" value="FtsQ_DivIB"/>
</dbReference>
<dbReference type="HAMAP" id="MF_00912">
    <property type="entry name" value="DivIB"/>
    <property type="match status" value="1"/>
</dbReference>
<keyword evidence="3 8" id="KW-0132">Cell division</keyword>
<comment type="function">
    <text evidence="8">Cell division protein that may be involved in stabilizing or promoting the assembly of the division complex.</text>
</comment>
<evidence type="ECO:0000256" key="1">
    <source>
        <dbReference type="ARBA" id="ARBA00004370"/>
    </source>
</evidence>
<sequence length="236" mass="26936">MIRLTEQRKKALRQQALFPLVFFSIMTLLTLCLILPISRVRSVTVDSNDKQLRVAVIKASGLHYYESLFNVWFNASKIENKIQNKVGLVEQATLRYVNVNNVVIDVKEEPQVGYIYRNNKYYKIGTTGQPLSEGTPSVKGSYPVFYAFKDKAKLKLAVTKVQELPTELKKSVSEIHYDPSKVNPNRIKLYMNDGNEVIADLSTLTKKMEYYPQIATKMDQKGIVDLEVGAFSYPKN</sequence>
<dbReference type="Pfam" id="PF08478">
    <property type="entry name" value="POTRA_1"/>
    <property type="match status" value="1"/>
</dbReference>
<evidence type="ECO:0000259" key="9">
    <source>
        <dbReference type="PROSITE" id="PS51779"/>
    </source>
</evidence>
<evidence type="ECO:0000256" key="7">
    <source>
        <dbReference type="ARBA" id="ARBA00023306"/>
    </source>
</evidence>
<dbReference type="InterPro" id="IPR005548">
    <property type="entry name" value="Cell_div_FtsQ/DivIB_C"/>
</dbReference>
<evidence type="ECO:0000256" key="8">
    <source>
        <dbReference type="HAMAP-Rule" id="MF_00912"/>
    </source>
</evidence>
<dbReference type="GO" id="GO:0043093">
    <property type="term" value="P:FtsZ-dependent cytokinesis"/>
    <property type="evidence" value="ECO:0007669"/>
    <property type="project" value="UniProtKB-UniRule"/>
</dbReference>
<evidence type="ECO:0000256" key="6">
    <source>
        <dbReference type="ARBA" id="ARBA00023136"/>
    </source>
</evidence>
<dbReference type="GO" id="GO:0032153">
    <property type="term" value="C:cell division site"/>
    <property type="evidence" value="ECO:0007669"/>
    <property type="project" value="UniProtKB-UniRule"/>
</dbReference>
<evidence type="ECO:0000256" key="3">
    <source>
        <dbReference type="ARBA" id="ARBA00022618"/>
    </source>
</evidence>
<feature type="domain" description="POTRA" evidence="9">
    <location>
        <begin position="38"/>
        <end position="109"/>
    </location>
</feature>
<proteinExistence type="inferred from homology"/>
<dbReference type="RefSeq" id="WP_010688738.1">
    <property type="nucleotide sequence ID" value="NZ_CAJKXD010000003.1"/>
</dbReference>
<reference evidence="10" key="1">
    <citation type="submission" date="2023-04" db="EMBL/GenBank/DDBJ databases">
        <title>Four porcine-derived lactic acid bacteria strains analyses and their evaluation as potential probiotics based on genomics.</title>
        <authorList>
            <person name="Niu D."/>
        </authorList>
    </citation>
    <scope>NUCLEOTIDE SEQUENCE</scope>
    <source>
        <strain evidence="10">ZSB1</strain>
    </source>
</reference>
<dbReference type="InterPro" id="IPR026580">
    <property type="entry name" value="DivIB"/>
</dbReference>
<accession>A0AAJ6FUI3</accession>
<keyword evidence="2 8" id="KW-1003">Cell membrane</keyword>
<comment type="similarity">
    <text evidence="8">Belongs to the FtsQ/DivIB family. DivIB subfamily.</text>
</comment>
<evidence type="ECO:0000313" key="11">
    <source>
        <dbReference type="Proteomes" id="UP001238155"/>
    </source>
</evidence>
<dbReference type="AlphaFoldDB" id="A0AAJ6FUI3"/>
<keyword evidence="5 8" id="KW-1133">Transmembrane helix</keyword>
<gene>
    <name evidence="8" type="primary">divIB</name>
    <name evidence="10" type="ORF">QFF56_03795</name>
</gene>
<dbReference type="EMBL" id="CP123751">
    <property type="protein sequence ID" value="WHQ80820.1"/>
    <property type="molecule type" value="Genomic_DNA"/>
</dbReference>
<keyword evidence="7 8" id="KW-0131">Cell cycle</keyword>
<organism evidence="10 11">
    <name type="scientific">Ligilactobacillus animalis</name>
    <dbReference type="NCBI Taxonomy" id="1605"/>
    <lineage>
        <taxon>Bacteria</taxon>
        <taxon>Bacillati</taxon>
        <taxon>Bacillota</taxon>
        <taxon>Bacilli</taxon>
        <taxon>Lactobacillales</taxon>
        <taxon>Lactobacillaceae</taxon>
        <taxon>Ligilactobacillus</taxon>
    </lineage>
</organism>
<dbReference type="Gene3D" id="3.40.50.10960">
    <property type="match status" value="1"/>
</dbReference>
<dbReference type="PANTHER" id="PTHR37820">
    <property type="entry name" value="CELL DIVISION PROTEIN DIVIB"/>
    <property type="match status" value="1"/>
</dbReference>
<feature type="transmembrane region" description="Helical" evidence="8">
    <location>
        <begin position="16"/>
        <end position="37"/>
    </location>
</feature>
<dbReference type="InterPro" id="IPR034746">
    <property type="entry name" value="POTRA"/>
</dbReference>
<evidence type="ECO:0000256" key="2">
    <source>
        <dbReference type="ARBA" id="ARBA00022475"/>
    </source>
</evidence>
<dbReference type="PROSITE" id="PS51779">
    <property type="entry name" value="POTRA"/>
    <property type="match status" value="1"/>
</dbReference>
<evidence type="ECO:0000313" key="10">
    <source>
        <dbReference type="EMBL" id="WHQ80820.1"/>
    </source>
</evidence>
<keyword evidence="6 8" id="KW-0472">Membrane</keyword>
<dbReference type="InterPro" id="IPR013685">
    <property type="entry name" value="POTRA_FtsQ_type"/>
</dbReference>
<evidence type="ECO:0000256" key="5">
    <source>
        <dbReference type="ARBA" id="ARBA00022989"/>
    </source>
</evidence>